<comment type="caution">
    <text evidence="1">The sequence shown here is derived from an EMBL/GenBank/DDBJ whole genome shotgun (WGS) entry which is preliminary data.</text>
</comment>
<reference evidence="1 2" key="1">
    <citation type="submission" date="2023-03" db="EMBL/GenBank/DDBJ databases">
        <title>Draft assemblies of triclosan tolerant bacteria isolated from returned activated sludge.</title>
        <authorList>
            <person name="Van Hamelsveld S."/>
        </authorList>
    </citation>
    <scope>NUCLEOTIDE SEQUENCE [LARGE SCALE GENOMIC DNA]</scope>
    <source>
        <strain evidence="1 2">GW210010_S58</strain>
    </source>
</reference>
<protein>
    <submittedName>
        <fullName evidence="1">Uncharacterized protein</fullName>
    </submittedName>
</protein>
<keyword evidence="2" id="KW-1185">Reference proteome</keyword>
<evidence type="ECO:0000313" key="2">
    <source>
        <dbReference type="Proteomes" id="UP001216674"/>
    </source>
</evidence>
<dbReference type="EMBL" id="JARJLM010000400">
    <property type="protein sequence ID" value="MDF3836000.1"/>
    <property type="molecule type" value="Genomic_DNA"/>
</dbReference>
<evidence type="ECO:0000313" key="1">
    <source>
        <dbReference type="EMBL" id="MDF3836000.1"/>
    </source>
</evidence>
<accession>A0ABT6ATP4</accession>
<dbReference type="RefSeq" id="WP_276266616.1">
    <property type="nucleotide sequence ID" value="NZ_JARJLM010000400.1"/>
</dbReference>
<proteinExistence type="predicted"/>
<sequence>MNDHLPDCLTAQHLQLFGAIVQWFARYELLMQEIMAALCGTDAAAVMLLTRRLDFGGKRATLLDLLRQRRIPMDQFDRICAYLLIPHTYAPLRHDVAHSAWTSSQHSGAVQPNWIIGLPSGITPLQDDFNALTETFIERTDMEFNYTIGDLKEIVRILADNHEALSDYIHEVGMVRISRT</sequence>
<name>A0ABT6ATP4_9BURK</name>
<dbReference type="Proteomes" id="UP001216674">
    <property type="component" value="Unassembled WGS sequence"/>
</dbReference>
<gene>
    <name evidence="1" type="ORF">P3W85_24055</name>
</gene>
<organism evidence="1 2">
    <name type="scientific">Cupriavidus basilensis</name>
    <dbReference type="NCBI Taxonomy" id="68895"/>
    <lineage>
        <taxon>Bacteria</taxon>
        <taxon>Pseudomonadati</taxon>
        <taxon>Pseudomonadota</taxon>
        <taxon>Betaproteobacteria</taxon>
        <taxon>Burkholderiales</taxon>
        <taxon>Burkholderiaceae</taxon>
        <taxon>Cupriavidus</taxon>
    </lineage>
</organism>